<dbReference type="InterPro" id="IPR000719">
    <property type="entry name" value="Prot_kinase_dom"/>
</dbReference>
<keyword evidence="3" id="KW-0418">Kinase</keyword>
<dbReference type="PANTHER" id="PTHR44167:SF24">
    <property type="entry name" value="SERINE_THREONINE-PROTEIN KINASE CHK2"/>
    <property type="match status" value="1"/>
</dbReference>
<dbReference type="Proteomes" id="UP000242949">
    <property type="component" value="Unassembled WGS sequence"/>
</dbReference>
<accession>A0A1G6MH47</accession>
<organism evidence="3 4">
    <name type="scientific">Pelagirhabdus alkalitolerans</name>
    <dbReference type="NCBI Taxonomy" id="1612202"/>
    <lineage>
        <taxon>Bacteria</taxon>
        <taxon>Bacillati</taxon>
        <taxon>Bacillota</taxon>
        <taxon>Bacilli</taxon>
        <taxon>Bacillales</taxon>
        <taxon>Bacillaceae</taxon>
        <taxon>Pelagirhabdus</taxon>
    </lineage>
</organism>
<evidence type="ECO:0000313" key="3">
    <source>
        <dbReference type="EMBL" id="SDC54800.1"/>
    </source>
</evidence>
<keyword evidence="1" id="KW-0472">Membrane</keyword>
<dbReference type="Gene3D" id="3.30.200.20">
    <property type="entry name" value="Phosphorylase Kinase, domain 1"/>
    <property type="match status" value="1"/>
</dbReference>
<keyword evidence="1" id="KW-0812">Transmembrane</keyword>
<reference evidence="4" key="1">
    <citation type="submission" date="2016-09" db="EMBL/GenBank/DDBJ databases">
        <authorList>
            <person name="Varghese N."/>
            <person name="Submissions S."/>
        </authorList>
    </citation>
    <scope>NUCLEOTIDE SEQUENCE [LARGE SCALE GENOMIC DNA]</scope>
    <source>
        <strain evidence="4">S5</strain>
    </source>
</reference>
<dbReference type="SUPFAM" id="SSF56112">
    <property type="entry name" value="Protein kinase-like (PK-like)"/>
    <property type="match status" value="1"/>
</dbReference>
<dbReference type="SMART" id="SM00220">
    <property type="entry name" value="S_TKc"/>
    <property type="match status" value="1"/>
</dbReference>
<dbReference type="PANTHER" id="PTHR44167">
    <property type="entry name" value="OVARIAN-SPECIFIC SERINE/THREONINE-PROTEIN KINASE LOK-RELATED"/>
    <property type="match status" value="1"/>
</dbReference>
<keyword evidence="3" id="KW-0808">Transferase</keyword>
<dbReference type="RefSeq" id="WP_176759285.1">
    <property type="nucleotide sequence ID" value="NZ_FMYI01000011.1"/>
</dbReference>
<gene>
    <name evidence="3" type="ORF">SAMN05421734_11114</name>
</gene>
<dbReference type="Gene3D" id="1.10.510.10">
    <property type="entry name" value="Transferase(Phosphotransferase) domain 1"/>
    <property type="match status" value="1"/>
</dbReference>
<proteinExistence type="predicted"/>
<feature type="transmembrane region" description="Helical" evidence="1">
    <location>
        <begin position="285"/>
        <end position="309"/>
    </location>
</feature>
<dbReference type="Pfam" id="PF00069">
    <property type="entry name" value="Pkinase"/>
    <property type="match status" value="1"/>
</dbReference>
<dbReference type="GO" id="GO:0004674">
    <property type="term" value="F:protein serine/threonine kinase activity"/>
    <property type="evidence" value="ECO:0007669"/>
    <property type="project" value="UniProtKB-KW"/>
</dbReference>
<dbReference type="InterPro" id="IPR011009">
    <property type="entry name" value="Kinase-like_dom_sf"/>
</dbReference>
<evidence type="ECO:0000313" key="4">
    <source>
        <dbReference type="Proteomes" id="UP000242949"/>
    </source>
</evidence>
<keyword evidence="3" id="KW-0723">Serine/threonine-protein kinase</keyword>
<keyword evidence="1" id="KW-1133">Transmembrane helix</keyword>
<feature type="domain" description="Protein kinase" evidence="2">
    <location>
        <begin position="29"/>
        <end position="310"/>
    </location>
</feature>
<keyword evidence="4" id="KW-1185">Reference proteome</keyword>
<dbReference type="PROSITE" id="PS50011">
    <property type="entry name" value="PROTEIN_KINASE_DOM"/>
    <property type="match status" value="1"/>
</dbReference>
<dbReference type="AlphaFoldDB" id="A0A1G6MH47"/>
<dbReference type="EMBL" id="FMYI01000011">
    <property type="protein sequence ID" value="SDC54800.1"/>
    <property type="molecule type" value="Genomic_DNA"/>
</dbReference>
<dbReference type="GO" id="GO:0005524">
    <property type="term" value="F:ATP binding"/>
    <property type="evidence" value="ECO:0007669"/>
    <property type="project" value="InterPro"/>
</dbReference>
<evidence type="ECO:0000259" key="2">
    <source>
        <dbReference type="PROSITE" id="PS50011"/>
    </source>
</evidence>
<dbReference type="STRING" id="1612202.SAMN05421734_11114"/>
<protein>
    <submittedName>
        <fullName evidence="3">Serine/threonine protein kinase</fullName>
    </submittedName>
</protein>
<dbReference type="GO" id="GO:0005737">
    <property type="term" value="C:cytoplasm"/>
    <property type="evidence" value="ECO:0007669"/>
    <property type="project" value="TreeGrafter"/>
</dbReference>
<sequence>MKRQKSHSISVYNLTPGTQIVGYWHQQTFTIIKPLGVGTVGAVYLVKRQDQALLALKISDNSLSITSEINVLKKLSKVRGNRLGPCLYDRDDWRINSINCYSFYTMSYIKGRSFNEAVRNASVNVLFTLISQLLDQVEHLHKAGFVLGDVKVENVMVSDDLKNISFVDVGGITMMGRSIKEYTEFYDRGYWQMGTRYAEVSYDLFSIAMLALHGIYQKPFKRQEKPSAQLSKKMNQNPALKPYRTCMEKALHGRYTSAKKMKEDLNLITAPSRKRTRSNTHVPSIAHTSIGELIILAVGSVVLFIVATFY</sequence>
<name>A0A1G6MH47_9BACI</name>
<evidence type="ECO:0000256" key="1">
    <source>
        <dbReference type="SAM" id="Phobius"/>
    </source>
</evidence>